<dbReference type="Proteomes" id="UP001175227">
    <property type="component" value="Unassembled WGS sequence"/>
</dbReference>
<evidence type="ECO:0000313" key="2">
    <source>
        <dbReference type="Proteomes" id="UP001175227"/>
    </source>
</evidence>
<comment type="caution">
    <text evidence="1">The sequence shown here is derived from an EMBL/GenBank/DDBJ whole genome shotgun (WGS) entry which is preliminary data.</text>
</comment>
<dbReference type="AlphaFoldDB" id="A0AA39U9W5"/>
<accession>A0AA39U9W5</accession>
<proteinExistence type="predicted"/>
<gene>
    <name evidence="1" type="ORF">IW261DRAFT_1572622</name>
</gene>
<reference evidence="1" key="1">
    <citation type="submission" date="2023-06" db="EMBL/GenBank/DDBJ databases">
        <authorList>
            <consortium name="Lawrence Berkeley National Laboratory"/>
            <person name="Ahrendt S."/>
            <person name="Sahu N."/>
            <person name="Indic B."/>
            <person name="Wong-Bajracharya J."/>
            <person name="Merenyi Z."/>
            <person name="Ke H.-M."/>
            <person name="Monk M."/>
            <person name="Kocsube S."/>
            <person name="Drula E."/>
            <person name="Lipzen A."/>
            <person name="Balint B."/>
            <person name="Henrissat B."/>
            <person name="Andreopoulos B."/>
            <person name="Martin F.M."/>
            <person name="Harder C.B."/>
            <person name="Rigling D."/>
            <person name="Ford K.L."/>
            <person name="Foster G.D."/>
            <person name="Pangilinan J."/>
            <person name="Papanicolaou A."/>
            <person name="Barry K."/>
            <person name="LaButti K."/>
            <person name="Viragh M."/>
            <person name="Koriabine M."/>
            <person name="Yan M."/>
            <person name="Riley R."/>
            <person name="Champramary S."/>
            <person name="Plett K.L."/>
            <person name="Tsai I.J."/>
            <person name="Slot J."/>
            <person name="Sipos G."/>
            <person name="Plett J."/>
            <person name="Nagy L.G."/>
            <person name="Grigoriev I.V."/>
        </authorList>
    </citation>
    <scope>NUCLEOTIDE SEQUENCE</scope>
    <source>
        <strain evidence="1">ICMP 16352</strain>
    </source>
</reference>
<name>A0AA39U9W5_9AGAR</name>
<evidence type="ECO:0000313" key="1">
    <source>
        <dbReference type="EMBL" id="KAK0470940.1"/>
    </source>
</evidence>
<sequence>MLRGRADSMGAVSTPWASGVAFLRLAIRDLASAQNAGKLRCLKLSQKLSTIPFVFVPGEYGDAMTWTVRGSEHACVAGEIPPIAPIRTSTVKEVNPMHLVAESWHRPPSIIDKQSFTLPAIHLVD</sequence>
<protein>
    <submittedName>
        <fullName evidence="1">Uncharacterized protein</fullName>
    </submittedName>
</protein>
<dbReference type="EMBL" id="JAUEPR010000057">
    <property type="protein sequence ID" value="KAK0470940.1"/>
    <property type="molecule type" value="Genomic_DNA"/>
</dbReference>
<keyword evidence="2" id="KW-1185">Reference proteome</keyword>
<organism evidence="1 2">
    <name type="scientific">Armillaria novae-zelandiae</name>
    <dbReference type="NCBI Taxonomy" id="153914"/>
    <lineage>
        <taxon>Eukaryota</taxon>
        <taxon>Fungi</taxon>
        <taxon>Dikarya</taxon>
        <taxon>Basidiomycota</taxon>
        <taxon>Agaricomycotina</taxon>
        <taxon>Agaricomycetes</taxon>
        <taxon>Agaricomycetidae</taxon>
        <taxon>Agaricales</taxon>
        <taxon>Marasmiineae</taxon>
        <taxon>Physalacriaceae</taxon>
        <taxon>Armillaria</taxon>
    </lineage>
</organism>